<proteinExistence type="predicted"/>
<reference evidence="3 4" key="1">
    <citation type="submission" date="2020-09" db="EMBL/GenBank/DDBJ databases">
        <title>novel species in genus Nocardioides.</title>
        <authorList>
            <person name="Zhang G."/>
        </authorList>
    </citation>
    <scope>NUCLEOTIDE SEQUENCE [LARGE SCALE GENOMIC DNA]</scope>
    <source>
        <strain evidence="3 4">KCTC 39551</strain>
    </source>
</reference>
<dbReference type="InterPro" id="IPR005184">
    <property type="entry name" value="DUF306_Meta_HslJ"/>
</dbReference>
<dbReference type="EMBL" id="JACXYZ010000001">
    <property type="protein sequence ID" value="MBD3923952.1"/>
    <property type="molecule type" value="Genomic_DNA"/>
</dbReference>
<evidence type="ECO:0000256" key="1">
    <source>
        <dbReference type="SAM" id="MobiDB-lite"/>
    </source>
</evidence>
<name>A0ABR8N739_9ACTN</name>
<evidence type="ECO:0000259" key="2">
    <source>
        <dbReference type="Pfam" id="PF03724"/>
    </source>
</evidence>
<dbReference type="InterPro" id="IPR053147">
    <property type="entry name" value="Hsp_HslJ-like"/>
</dbReference>
<keyword evidence="4" id="KW-1185">Reference proteome</keyword>
<dbReference type="RefSeq" id="WP_191193776.1">
    <property type="nucleotide sequence ID" value="NZ_JACXYZ010000001.1"/>
</dbReference>
<protein>
    <submittedName>
        <fullName evidence="3">META domain-containing protein</fullName>
    </submittedName>
</protein>
<dbReference type="PANTHER" id="PTHR35535">
    <property type="entry name" value="HEAT SHOCK PROTEIN HSLJ"/>
    <property type="match status" value="1"/>
</dbReference>
<comment type="caution">
    <text evidence="3">The sequence shown here is derived from an EMBL/GenBank/DDBJ whole genome shotgun (WGS) entry which is preliminary data.</text>
</comment>
<accession>A0ABR8N739</accession>
<feature type="compositionally biased region" description="Low complexity" evidence="1">
    <location>
        <begin position="35"/>
        <end position="51"/>
    </location>
</feature>
<sequence length="280" mass="29263">MLHQGLSSVTRGGTALLLAAVLAGCADSDSDGDPADSPSPSTAEATSATTVDASTLDGASYSSTSVEGAELVEGTTIEVGFEDDTMSVNAGCNTMFGPFEVDGTTITWTSEPAATMMMCDPDLVEQDRWLTEFFRAGVDATVEGDALTLQAGGVTIELEPDTPDDLTSLLGRTWTAVGTVSDGAVSRLPVDTRRPRLDVGADGLSRLFTGCRSGRVTVHVEETALVFSNVTLQRGRCTGPARRTERAVLALLDGASDNAELHDHLLVVTKGGEGLFFEVR</sequence>
<feature type="region of interest" description="Disordered" evidence="1">
    <location>
        <begin position="27"/>
        <end position="51"/>
    </location>
</feature>
<dbReference type="Gene3D" id="2.40.128.270">
    <property type="match status" value="2"/>
</dbReference>
<dbReference type="Pfam" id="PF03724">
    <property type="entry name" value="META"/>
    <property type="match status" value="1"/>
</dbReference>
<organism evidence="3 4">
    <name type="scientific">Nocardioides cavernae</name>
    <dbReference type="NCBI Taxonomy" id="1921566"/>
    <lineage>
        <taxon>Bacteria</taxon>
        <taxon>Bacillati</taxon>
        <taxon>Actinomycetota</taxon>
        <taxon>Actinomycetes</taxon>
        <taxon>Propionibacteriales</taxon>
        <taxon>Nocardioidaceae</taxon>
        <taxon>Nocardioides</taxon>
    </lineage>
</organism>
<dbReference type="InterPro" id="IPR038670">
    <property type="entry name" value="HslJ-like_sf"/>
</dbReference>
<dbReference type="Proteomes" id="UP000618818">
    <property type="component" value="Unassembled WGS sequence"/>
</dbReference>
<feature type="domain" description="DUF306" evidence="2">
    <location>
        <begin position="54"/>
        <end position="152"/>
    </location>
</feature>
<dbReference type="PANTHER" id="PTHR35535:SF2">
    <property type="entry name" value="DUF306 DOMAIN-CONTAINING PROTEIN"/>
    <property type="match status" value="1"/>
</dbReference>
<evidence type="ECO:0000313" key="4">
    <source>
        <dbReference type="Proteomes" id="UP000618818"/>
    </source>
</evidence>
<gene>
    <name evidence="3" type="ORF">IEZ26_04905</name>
</gene>
<evidence type="ECO:0000313" key="3">
    <source>
        <dbReference type="EMBL" id="MBD3923952.1"/>
    </source>
</evidence>